<dbReference type="eggNOG" id="KOG3351">
    <property type="taxonomic scope" value="Eukaryota"/>
</dbReference>
<dbReference type="InterPro" id="IPR014729">
    <property type="entry name" value="Rossmann-like_a/b/a_fold"/>
</dbReference>
<keyword evidence="3" id="KW-1185">Reference proteome</keyword>
<dbReference type="PANTHER" id="PTHR10695">
    <property type="entry name" value="DEPHOSPHO-COA KINASE-RELATED"/>
    <property type="match status" value="1"/>
</dbReference>
<protein>
    <recommendedName>
        <fullName evidence="1">Cytidyltransferase-like domain-containing protein</fullName>
    </recommendedName>
</protein>
<reference evidence="2 3" key="1">
    <citation type="submission" date="2009-11" db="EMBL/GenBank/DDBJ databases">
        <title>Annotation of Allomyces macrogynus ATCC 38327.</title>
        <authorList>
            <consortium name="The Broad Institute Genome Sequencing Platform"/>
            <person name="Russ C."/>
            <person name="Cuomo C."/>
            <person name="Burger G."/>
            <person name="Gray M.W."/>
            <person name="Holland P.W.H."/>
            <person name="King N."/>
            <person name="Lang F.B.F."/>
            <person name="Roger A.J."/>
            <person name="Ruiz-Trillo I."/>
            <person name="Young S.K."/>
            <person name="Zeng Q."/>
            <person name="Gargeya S."/>
            <person name="Fitzgerald M."/>
            <person name="Haas B."/>
            <person name="Abouelleil A."/>
            <person name="Alvarado L."/>
            <person name="Arachchi H.M."/>
            <person name="Berlin A."/>
            <person name="Chapman S.B."/>
            <person name="Gearin G."/>
            <person name="Goldberg J."/>
            <person name="Griggs A."/>
            <person name="Gujja S."/>
            <person name="Hansen M."/>
            <person name="Heiman D."/>
            <person name="Howarth C."/>
            <person name="Larimer J."/>
            <person name="Lui A."/>
            <person name="MacDonald P.J.P."/>
            <person name="McCowen C."/>
            <person name="Montmayeur A."/>
            <person name="Murphy C."/>
            <person name="Neiman D."/>
            <person name="Pearson M."/>
            <person name="Priest M."/>
            <person name="Roberts A."/>
            <person name="Saif S."/>
            <person name="Shea T."/>
            <person name="Sisk P."/>
            <person name="Stolte C."/>
            <person name="Sykes S."/>
            <person name="Wortman J."/>
            <person name="Nusbaum C."/>
            <person name="Birren B."/>
        </authorList>
    </citation>
    <scope>NUCLEOTIDE SEQUENCE [LARGE SCALE GENOMIC DNA]</scope>
    <source>
        <strain evidence="2 3">ATCC 38327</strain>
    </source>
</reference>
<feature type="domain" description="Cytidyltransferase-like" evidence="1">
    <location>
        <begin position="154"/>
        <end position="297"/>
    </location>
</feature>
<dbReference type="NCBIfam" id="NF001985">
    <property type="entry name" value="PRK00777.1"/>
    <property type="match status" value="1"/>
</dbReference>
<dbReference type="OrthoDB" id="330671at2759"/>
<dbReference type="GO" id="GO:0015937">
    <property type="term" value="P:coenzyme A biosynthetic process"/>
    <property type="evidence" value="ECO:0007669"/>
    <property type="project" value="TreeGrafter"/>
</dbReference>
<name>A0A0L0S8E0_ALLM3</name>
<dbReference type="Pfam" id="PF01467">
    <property type="entry name" value="CTP_transf_like"/>
    <property type="match status" value="1"/>
</dbReference>
<dbReference type="SUPFAM" id="SSF52374">
    <property type="entry name" value="Nucleotidylyl transferase"/>
    <property type="match status" value="1"/>
</dbReference>
<evidence type="ECO:0000259" key="1">
    <source>
        <dbReference type="Pfam" id="PF01467"/>
    </source>
</evidence>
<sequence>MTPVSPQLTAPTLPRGRALVIVRQPKDARTLLRNLDIHVATLTRIDVYFSPREPFSSVDDTARAVARIYVDLAALAIAHDRLDLQANVLIAPRCVSLDTLLQSPDLRVAASLSEDGTPRVESLPTVEPLTTAALLTGSDSVPPLPNPTHGTVAVGGTFDHLHPGHKALLTATVLHAEHDLVVGLVDDTLLVNKKHAGVLEPYAERHAQLVSFLHLLAPDLTVETVPLRDAFGPAATYAKLDALVATVETRENSEKVNGIRAGNGLGPIDIVLIPVLSGTSDQEMDMANKLSSTQIRAWYVAKAAAVAAALADGAAGSDQ</sequence>
<dbReference type="GO" id="GO:0004140">
    <property type="term" value="F:dephospho-CoA kinase activity"/>
    <property type="evidence" value="ECO:0007669"/>
    <property type="project" value="TreeGrafter"/>
</dbReference>
<dbReference type="Gene3D" id="3.40.50.620">
    <property type="entry name" value="HUPs"/>
    <property type="match status" value="1"/>
</dbReference>
<dbReference type="PANTHER" id="PTHR10695:SF46">
    <property type="entry name" value="BIFUNCTIONAL COENZYME A SYNTHASE-RELATED"/>
    <property type="match status" value="1"/>
</dbReference>
<dbReference type="VEuPathDB" id="FungiDB:AMAG_04194"/>
<proteinExistence type="predicted"/>
<dbReference type="Proteomes" id="UP000054350">
    <property type="component" value="Unassembled WGS sequence"/>
</dbReference>
<dbReference type="EMBL" id="GG745333">
    <property type="protein sequence ID" value="KNE58634.1"/>
    <property type="molecule type" value="Genomic_DNA"/>
</dbReference>
<dbReference type="CDD" id="cd02164">
    <property type="entry name" value="PPAT_CoAS"/>
    <property type="match status" value="1"/>
</dbReference>
<dbReference type="InterPro" id="IPR004821">
    <property type="entry name" value="Cyt_trans-like"/>
</dbReference>
<reference evidence="3" key="2">
    <citation type="submission" date="2009-11" db="EMBL/GenBank/DDBJ databases">
        <title>The Genome Sequence of Allomyces macrogynus strain ATCC 38327.</title>
        <authorList>
            <consortium name="The Broad Institute Genome Sequencing Platform"/>
            <person name="Russ C."/>
            <person name="Cuomo C."/>
            <person name="Shea T."/>
            <person name="Young S.K."/>
            <person name="Zeng Q."/>
            <person name="Koehrsen M."/>
            <person name="Haas B."/>
            <person name="Borodovsky M."/>
            <person name="Guigo R."/>
            <person name="Alvarado L."/>
            <person name="Berlin A."/>
            <person name="Borenstein D."/>
            <person name="Chen Z."/>
            <person name="Engels R."/>
            <person name="Freedman E."/>
            <person name="Gellesch M."/>
            <person name="Goldberg J."/>
            <person name="Griggs A."/>
            <person name="Gujja S."/>
            <person name="Heiman D."/>
            <person name="Hepburn T."/>
            <person name="Howarth C."/>
            <person name="Jen D."/>
            <person name="Larson L."/>
            <person name="Lewis B."/>
            <person name="Mehta T."/>
            <person name="Park D."/>
            <person name="Pearson M."/>
            <person name="Roberts A."/>
            <person name="Saif S."/>
            <person name="Shenoy N."/>
            <person name="Sisk P."/>
            <person name="Stolte C."/>
            <person name="Sykes S."/>
            <person name="Walk T."/>
            <person name="White J."/>
            <person name="Yandava C."/>
            <person name="Burger G."/>
            <person name="Gray M.W."/>
            <person name="Holland P.W.H."/>
            <person name="King N."/>
            <person name="Lang F.B.F."/>
            <person name="Roger A.J."/>
            <person name="Ruiz-Trillo I."/>
            <person name="Lander E."/>
            <person name="Nusbaum C."/>
        </authorList>
    </citation>
    <scope>NUCLEOTIDE SEQUENCE [LARGE SCALE GENOMIC DNA]</scope>
    <source>
        <strain evidence="3">ATCC 38327</strain>
    </source>
</reference>
<accession>A0A0L0S8E0</accession>
<evidence type="ECO:0000313" key="2">
    <source>
        <dbReference type="EMBL" id="KNE58634.1"/>
    </source>
</evidence>
<dbReference type="AlphaFoldDB" id="A0A0L0S8E0"/>
<organism evidence="2 3">
    <name type="scientific">Allomyces macrogynus (strain ATCC 38327)</name>
    <name type="common">Allomyces javanicus var. macrogynus</name>
    <dbReference type="NCBI Taxonomy" id="578462"/>
    <lineage>
        <taxon>Eukaryota</taxon>
        <taxon>Fungi</taxon>
        <taxon>Fungi incertae sedis</taxon>
        <taxon>Blastocladiomycota</taxon>
        <taxon>Blastocladiomycetes</taxon>
        <taxon>Blastocladiales</taxon>
        <taxon>Blastocladiaceae</taxon>
        <taxon>Allomyces</taxon>
    </lineage>
</organism>
<dbReference type="STRING" id="578462.A0A0L0S8E0"/>
<evidence type="ECO:0000313" key="3">
    <source>
        <dbReference type="Proteomes" id="UP000054350"/>
    </source>
</evidence>
<gene>
    <name evidence="2" type="ORF">AMAG_04194</name>
</gene>